<feature type="transmembrane region" description="Helical" evidence="20">
    <location>
        <begin position="231"/>
        <end position="251"/>
    </location>
</feature>
<feature type="transmembrane region" description="Helical" evidence="20">
    <location>
        <begin position="34"/>
        <end position="57"/>
    </location>
</feature>
<feature type="domain" description="Cytochrome b/b6 C-terminal region profile" evidence="22">
    <location>
        <begin position="211"/>
        <end position="379"/>
    </location>
</feature>
<keyword evidence="16 20" id="KW-0472">Membrane</keyword>
<comment type="cofactor">
    <cofactor evidence="19">
        <name>heme</name>
        <dbReference type="ChEBI" id="CHEBI:30413"/>
    </cofactor>
    <text evidence="19">Binds 2 heme groups non-covalently.</text>
</comment>
<feature type="transmembrane region" description="Helical" evidence="20">
    <location>
        <begin position="289"/>
        <end position="309"/>
    </location>
</feature>
<feature type="binding site" evidence="18">
    <location>
        <position position="202"/>
    </location>
    <ligand>
        <name>a ubiquinone</name>
        <dbReference type="ChEBI" id="CHEBI:16389"/>
    </ligand>
</feature>
<evidence type="ECO:0000256" key="3">
    <source>
        <dbReference type="ARBA" id="ARBA00011649"/>
    </source>
</evidence>
<dbReference type="PROSITE" id="PS51003">
    <property type="entry name" value="CYTB_CTER"/>
    <property type="match status" value="1"/>
</dbReference>
<feature type="transmembrane region" description="Helical" evidence="20">
    <location>
        <begin position="146"/>
        <end position="167"/>
    </location>
</feature>
<accession>A0A3G1GNK2</accession>
<evidence type="ECO:0000256" key="10">
    <source>
        <dbReference type="ARBA" id="ARBA00022792"/>
    </source>
</evidence>
<dbReference type="CDD" id="cd00284">
    <property type="entry name" value="Cytochrome_b_N"/>
    <property type="match status" value="1"/>
</dbReference>
<dbReference type="GO" id="GO:0046872">
    <property type="term" value="F:metal ion binding"/>
    <property type="evidence" value="ECO:0007669"/>
    <property type="project" value="UniProtKB-UniRule"/>
</dbReference>
<evidence type="ECO:0000256" key="5">
    <source>
        <dbReference type="ARBA" id="ARBA00022448"/>
    </source>
</evidence>
<reference evidence="23" key="1">
    <citation type="journal article" date="2015" name="Methods Ecol Evol 6">
        <title>Validating the power of mitochondrial metagenomics for community ecology and phylogenetics of complex assemblages.</title>
        <authorList>
            <person name="Gomez-Rodriguez C."/>
            <person name="Crampton-Platt A."/>
            <person name="Timmermans M.J.T.N."/>
            <person name="Baselga A."/>
            <person name="Vogler A.P."/>
        </authorList>
    </citation>
    <scope>NUCLEOTIDE SEQUENCE</scope>
</reference>
<feature type="transmembrane region" description="Helical" evidence="20">
    <location>
        <begin position="347"/>
        <end position="365"/>
    </location>
</feature>
<keyword evidence="9 19" id="KW-0479">Metal-binding</keyword>
<evidence type="ECO:0000256" key="4">
    <source>
        <dbReference type="ARBA" id="ARBA00013531"/>
    </source>
</evidence>
<dbReference type="CDD" id="cd00290">
    <property type="entry name" value="cytochrome_b_C"/>
    <property type="match status" value="1"/>
</dbReference>
<keyword evidence="6 19" id="KW-0349">Heme</keyword>
<evidence type="ECO:0000256" key="6">
    <source>
        <dbReference type="ARBA" id="ARBA00022617"/>
    </source>
</evidence>
<keyword evidence="12 20" id="KW-1133">Transmembrane helix</keyword>
<organism evidence="23">
    <name type="scientific">Longitarsus atricillus</name>
    <dbReference type="NCBI Taxonomy" id="1383031"/>
    <lineage>
        <taxon>Eukaryota</taxon>
        <taxon>Metazoa</taxon>
        <taxon>Ecdysozoa</taxon>
        <taxon>Arthropoda</taxon>
        <taxon>Hexapoda</taxon>
        <taxon>Insecta</taxon>
        <taxon>Pterygota</taxon>
        <taxon>Neoptera</taxon>
        <taxon>Endopterygota</taxon>
        <taxon>Coleoptera</taxon>
        <taxon>Polyphaga</taxon>
        <taxon>Cucujiformia</taxon>
        <taxon>Chrysomeloidea</taxon>
        <taxon>Chrysomelidae</taxon>
        <taxon>Galerucinae</taxon>
        <taxon>Alticini</taxon>
        <taxon>Longitarsus</taxon>
    </lineage>
</organism>
<evidence type="ECO:0000259" key="21">
    <source>
        <dbReference type="PROSITE" id="PS51002"/>
    </source>
</evidence>
<evidence type="ECO:0000256" key="9">
    <source>
        <dbReference type="ARBA" id="ARBA00022723"/>
    </source>
</evidence>
<keyword evidence="13 19" id="KW-0408">Iron</keyword>
<evidence type="ECO:0000256" key="11">
    <source>
        <dbReference type="ARBA" id="ARBA00022982"/>
    </source>
</evidence>
<dbReference type="PANTHER" id="PTHR19271:SF16">
    <property type="entry name" value="CYTOCHROME B"/>
    <property type="match status" value="1"/>
</dbReference>
<dbReference type="InterPro" id="IPR005797">
    <property type="entry name" value="Cyt_b/b6_N"/>
</dbReference>
<dbReference type="AlphaFoldDB" id="A0A3G1GNK2"/>
<evidence type="ECO:0000313" key="23">
    <source>
        <dbReference type="EMBL" id="APX39376.1"/>
    </source>
</evidence>
<keyword evidence="8 20" id="KW-0812">Transmembrane</keyword>
<evidence type="ECO:0000256" key="19">
    <source>
        <dbReference type="PIRSR" id="PIRSR038885-2"/>
    </source>
</evidence>
<dbReference type="InterPro" id="IPR030689">
    <property type="entry name" value="Cytochrome_b"/>
</dbReference>
<dbReference type="PIRSF" id="PIRSF038885">
    <property type="entry name" value="COB"/>
    <property type="match status" value="1"/>
</dbReference>
<dbReference type="InterPro" id="IPR036150">
    <property type="entry name" value="Cyt_b/b6_C_sf"/>
</dbReference>
<dbReference type="Pfam" id="PF00032">
    <property type="entry name" value="Cytochrom_B_C"/>
    <property type="match status" value="1"/>
</dbReference>
<dbReference type="Pfam" id="PF00033">
    <property type="entry name" value="Cytochrome_B"/>
    <property type="match status" value="1"/>
</dbReference>
<comment type="similarity">
    <text evidence="17 20">Belongs to the cytochrome b family.</text>
</comment>
<keyword evidence="7 20" id="KW-0679">Respiratory chain</keyword>
<feature type="transmembrane region" description="Helical" evidence="20">
    <location>
        <begin position="321"/>
        <end position="341"/>
    </location>
</feature>
<feature type="binding site" description="axial binding residue" evidence="19">
    <location>
        <position position="84"/>
    </location>
    <ligand>
        <name>heme b</name>
        <dbReference type="ChEBI" id="CHEBI:60344"/>
        <label>b562</label>
    </ligand>
    <ligandPart>
        <name>Fe</name>
        <dbReference type="ChEBI" id="CHEBI:18248"/>
    </ligandPart>
</feature>
<dbReference type="GO" id="GO:0008121">
    <property type="term" value="F:quinol-cytochrome-c reductase activity"/>
    <property type="evidence" value="ECO:0007669"/>
    <property type="project" value="InterPro"/>
</dbReference>
<feature type="transmembrane region" description="Helical" evidence="20">
    <location>
        <begin position="114"/>
        <end position="134"/>
    </location>
</feature>
<geneLocation type="mitochondrion" evidence="23"/>
<evidence type="ECO:0000256" key="13">
    <source>
        <dbReference type="ARBA" id="ARBA00023004"/>
    </source>
</evidence>
<dbReference type="EMBL" id="KX943363">
    <property type="protein sequence ID" value="APX39376.1"/>
    <property type="molecule type" value="Genomic_DNA"/>
</dbReference>
<dbReference type="GO" id="GO:0016491">
    <property type="term" value="F:oxidoreductase activity"/>
    <property type="evidence" value="ECO:0007669"/>
    <property type="project" value="UniProtKB-UniRule"/>
</dbReference>
<evidence type="ECO:0000256" key="16">
    <source>
        <dbReference type="ARBA" id="ARBA00023136"/>
    </source>
</evidence>
<feature type="domain" description="Cytochrome b/b6 N-terminal region profile" evidence="21">
    <location>
        <begin position="1"/>
        <end position="210"/>
    </location>
</feature>
<keyword evidence="14" id="KW-0830">Ubiquinone</keyword>
<sequence>MKTPLRKSSPLLKIINNSLIIFPSPSNISYMWNFGSLLGICLMMQILTGLFLAMHYCPNIELAFNSVTHICRDVNYGWLLRTLHANGASFFFICLYTHIGRGMYYSSYNMKETWLIGVTIFFLTMATAFLGYVLPWGQMSFWGATVITNLMSAIPYLGNMLVQWIWGGFAVDNATLTRFFTFHFILPFIIFALMIIHLLFLHQTGSSNPIGINSNIDKIPFHPYFTFKDTLGALILLFSLIFLTLSNPYLLGDPDNFIPANPLVTPIHIQPEWYFLFAYAILRSIPNKLGGVIALIMSIAILYFLPFYNKKKFLSSQFYPINKMMFWSLFTIIILLTWIGARPVEDPYILTGQILTILYFLYYLINPMIHKIWDYIIFN</sequence>
<proteinExistence type="inferred from homology"/>
<dbReference type="GO" id="GO:0006122">
    <property type="term" value="P:mitochondrial electron transport, ubiquinol to cytochrome c"/>
    <property type="evidence" value="ECO:0007669"/>
    <property type="project" value="TreeGrafter"/>
</dbReference>
<comment type="cofactor">
    <cofactor evidence="20">
        <name>heme b</name>
        <dbReference type="ChEBI" id="CHEBI:60344"/>
    </cofactor>
    <text evidence="20">Binds 2 heme groups non-covalently.</text>
</comment>
<evidence type="ECO:0000256" key="1">
    <source>
        <dbReference type="ARBA" id="ARBA00002566"/>
    </source>
</evidence>
<dbReference type="InterPro" id="IPR005798">
    <property type="entry name" value="Cyt_b/b6_C"/>
</dbReference>
<evidence type="ECO:0000256" key="17">
    <source>
        <dbReference type="ARBA" id="ARBA00061233"/>
    </source>
</evidence>
<evidence type="ECO:0000256" key="12">
    <source>
        <dbReference type="ARBA" id="ARBA00022989"/>
    </source>
</evidence>
<evidence type="ECO:0000256" key="8">
    <source>
        <dbReference type="ARBA" id="ARBA00022692"/>
    </source>
</evidence>
<name>A0A3G1GNK2_9CUCU</name>
<keyword evidence="15 20" id="KW-0496">Mitochondrion</keyword>
<feature type="transmembrane region" description="Helical" evidence="20">
    <location>
        <begin position="78"/>
        <end position="99"/>
    </location>
</feature>
<evidence type="ECO:0000256" key="15">
    <source>
        <dbReference type="ARBA" id="ARBA00023128"/>
    </source>
</evidence>
<evidence type="ECO:0000259" key="22">
    <source>
        <dbReference type="PROSITE" id="PS51003"/>
    </source>
</evidence>
<comment type="function">
    <text evidence="1 20">Component of the ubiquinol-cytochrome c reductase complex (complex III or cytochrome b-c1 complex) that is part of the mitochondrial respiratory chain. The b-c1 complex mediates electron transfer from ubiquinol to cytochrome c. Contributes to the generation of a proton gradient across the mitochondrial membrane that is then used for ATP synthesis.</text>
</comment>
<dbReference type="PANTHER" id="PTHR19271">
    <property type="entry name" value="CYTOCHROME B"/>
    <property type="match status" value="1"/>
</dbReference>
<evidence type="ECO:0000256" key="2">
    <source>
        <dbReference type="ARBA" id="ARBA00004448"/>
    </source>
</evidence>
<feature type="transmembrane region" description="Helical" evidence="20">
    <location>
        <begin position="179"/>
        <end position="201"/>
    </location>
</feature>
<evidence type="ECO:0000256" key="20">
    <source>
        <dbReference type="RuleBase" id="RU362117"/>
    </source>
</evidence>
<comment type="subunit">
    <text evidence="3">The main subunits of complex b-c1 are: cytochrome b, cytochrome c1 and the Rieske protein.</text>
</comment>
<dbReference type="SUPFAM" id="SSF81342">
    <property type="entry name" value="Transmembrane di-heme cytochromes"/>
    <property type="match status" value="1"/>
</dbReference>
<feature type="binding site" description="axial binding residue" evidence="19">
    <location>
        <position position="183"/>
    </location>
    <ligand>
        <name>heme b</name>
        <dbReference type="ChEBI" id="CHEBI:60344"/>
        <label>b562</label>
    </ligand>
    <ligandPart>
        <name>Fe</name>
        <dbReference type="ChEBI" id="CHEBI:18248"/>
    </ligandPart>
</feature>
<keyword evidence="10" id="KW-0999">Mitochondrion inner membrane</keyword>
<dbReference type="SUPFAM" id="SSF81648">
    <property type="entry name" value="a domain/subunit of cytochrome bc1 complex (Ubiquinol-cytochrome c reductase)"/>
    <property type="match status" value="1"/>
</dbReference>
<keyword evidence="5 20" id="KW-0813">Transport</keyword>
<feature type="binding site" description="axial binding residue" evidence="19">
    <location>
        <position position="98"/>
    </location>
    <ligand>
        <name>heme b</name>
        <dbReference type="ChEBI" id="CHEBI:60344"/>
        <label>b566</label>
    </ligand>
    <ligandPart>
        <name>Fe</name>
        <dbReference type="ChEBI" id="CHEBI:18248"/>
    </ligandPart>
</feature>
<comment type="subcellular location">
    <subcellularLocation>
        <location evidence="2">Mitochondrion inner membrane</location>
        <topology evidence="2">Multi-pass membrane protein</topology>
    </subcellularLocation>
</comment>
<protein>
    <recommendedName>
        <fullName evidence="4 20">Cytochrome b</fullName>
    </recommendedName>
</protein>
<evidence type="ECO:0000256" key="18">
    <source>
        <dbReference type="PIRSR" id="PIRSR038885-1"/>
    </source>
</evidence>
<dbReference type="GO" id="GO:0045275">
    <property type="term" value="C:respiratory chain complex III"/>
    <property type="evidence" value="ECO:0007669"/>
    <property type="project" value="InterPro"/>
</dbReference>
<evidence type="ECO:0000256" key="7">
    <source>
        <dbReference type="ARBA" id="ARBA00022660"/>
    </source>
</evidence>
<dbReference type="FunFam" id="1.20.810.10:FF:000002">
    <property type="entry name" value="Cytochrome b"/>
    <property type="match status" value="1"/>
</dbReference>
<dbReference type="GO" id="GO:0005743">
    <property type="term" value="C:mitochondrial inner membrane"/>
    <property type="evidence" value="ECO:0007669"/>
    <property type="project" value="UniProtKB-SubCell"/>
</dbReference>
<dbReference type="Gene3D" id="1.20.810.10">
    <property type="entry name" value="Cytochrome Bc1 Complex, Chain C"/>
    <property type="match status" value="1"/>
</dbReference>
<dbReference type="PROSITE" id="PS51002">
    <property type="entry name" value="CYTB_NTER"/>
    <property type="match status" value="1"/>
</dbReference>
<dbReference type="InterPro" id="IPR048260">
    <property type="entry name" value="Cytochrome_b_C_euk/bac"/>
</dbReference>
<evidence type="ECO:0000256" key="14">
    <source>
        <dbReference type="ARBA" id="ARBA00023075"/>
    </source>
</evidence>
<feature type="binding site" description="axial binding residue" evidence="19">
    <location>
        <position position="197"/>
    </location>
    <ligand>
        <name>heme b</name>
        <dbReference type="ChEBI" id="CHEBI:60344"/>
        <label>b566</label>
    </ligand>
    <ligandPart>
        <name>Fe</name>
        <dbReference type="ChEBI" id="CHEBI:18248"/>
    </ligandPart>
</feature>
<dbReference type="InterPro" id="IPR027387">
    <property type="entry name" value="Cytb/b6-like_sf"/>
</dbReference>
<keyword evidence="11 20" id="KW-0249">Electron transport</keyword>
<dbReference type="InterPro" id="IPR016174">
    <property type="entry name" value="Di-haem_cyt_TM"/>
</dbReference>
<dbReference type="InterPro" id="IPR048259">
    <property type="entry name" value="Cytochrome_b_N_euk/bac"/>
</dbReference>
<gene>
    <name evidence="23" type="primary">cob</name>
</gene>